<evidence type="ECO:0000256" key="9">
    <source>
        <dbReference type="ARBA" id="ARBA00022643"/>
    </source>
</evidence>
<dbReference type="Pfam" id="PF00067">
    <property type="entry name" value="p450"/>
    <property type="match status" value="1"/>
</dbReference>
<dbReference type="InterPro" id="IPR050121">
    <property type="entry name" value="Cytochrome_P450_monoxygenase"/>
</dbReference>
<dbReference type="RefSeq" id="WP_099197615.1">
    <property type="nucleotide sequence ID" value="NZ_JBIRXA010000016.1"/>
</dbReference>
<evidence type="ECO:0000256" key="11">
    <source>
        <dbReference type="ARBA" id="ARBA00022827"/>
    </source>
</evidence>
<dbReference type="OrthoDB" id="4746309at2"/>
<evidence type="ECO:0000313" key="19">
    <source>
        <dbReference type="EMBL" id="PHQ53214.1"/>
    </source>
</evidence>
<dbReference type="AlphaFoldDB" id="A0A2G1XPQ1"/>
<evidence type="ECO:0000256" key="18">
    <source>
        <dbReference type="SAM" id="MobiDB-lite"/>
    </source>
</evidence>
<dbReference type="Gene3D" id="1.10.630.10">
    <property type="entry name" value="Cytochrome P450"/>
    <property type="match status" value="1"/>
</dbReference>
<dbReference type="PANTHER" id="PTHR24305">
    <property type="entry name" value="CYTOCHROME P450"/>
    <property type="match status" value="1"/>
</dbReference>
<proteinExistence type="inferred from homology"/>
<evidence type="ECO:0000256" key="2">
    <source>
        <dbReference type="ARBA" id="ARBA00001971"/>
    </source>
</evidence>
<comment type="cofactor">
    <cofactor evidence="1">
        <name>FMN</name>
        <dbReference type="ChEBI" id="CHEBI:58210"/>
    </cofactor>
</comment>
<reference evidence="19 20" key="1">
    <citation type="journal article" date="2017" name="Biochemistry">
        <title>Identification of the Biosynthetic Pathway for the Antibiotic Bicyclomycin.</title>
        <authorList>
            <person name="Patteson J."/>
            <person name="Cai W."/>
            <person name="Johnson R.A."/>
            <person name="Santa Maria K."/>
            <person name="Li B."/>
        </authorList>
    </citation>
    <scope>NUCLEOTIDE SEQUENCE [LARGE SCALE GENOMIC DNA]</scope>
    <source>
        <strain evidence="19 20">ATCC 21532</strain>
    </source>
</reference>
<keyword evidence="11" id="KW-0274">FAD</keyword>
<keyword evidence="9" id="KW-0288">FMN</keyword>
<dbReference type="EMBL" id="NHZO01000037">
    <property type="protein sequence ID" value="PHQ53214.1"/>
    <property type="molecule type" value="Genomic_DNA"/>
</dbReference>
<evidence type="ECO:0000256" key="8">
    <source>
        <dbReference type="ARBA" id="ARBA00022630"/>
    </source>
</evidence>
<comment type="cofactor">
    <cofactor evidence="3">
        <name>FAD</name>
        <dbReference type="ChEBI" id="CHEBI:57692"/>
    </cofactor>
</comment>
<keyword evidence="15 17" id="KW-0503">Monooxygenase</keyword>
<accession>A0A2G1XPQ1</accession>
<dbReference type="PROSITE" id="PS00086">
    <property type="entry name" value="CYTOCHROME_P450"/>
    <property type="match status" value="1"/>
</dbReference>
<evidence type="ECO:0000256" key="15">
    <source>
        <dbReference type="ARBA" id="ARBA00023033"/>
    </source>
</evidence>
<keyword evidence="6" id="KW-0813">Transport</keyword>
<sequence length="500" mass="55555">MKTANRHGGHGWPDIHRIPHPPHRIPFLGDLVGAHPATPVQDTMNIARNLGPIFRRKVFDHEFVFVSDSSMAAELVDESRFRKHVAESMTDLRDIAGDGLATAYHHEPNWQRAHDILVPAFTREALKSYHPTMLAATRRLLDSWDRCVGGAPVDVSRDMTKVTLETIARAGFGYDFGSFERADPHPFVRAMVRALKFSQQNAVEVPYIGSLLTRRAKRRNAQDTALMAEIVDEVVHRRMADGDTGTHDMLGLMLNTAHPETGERLAPANIRNQVITFLVAGHETTAGALSFALYYLVKNPALLAAAREEVARVWGGGADPDPSYEQVTKLRHVRRCLEEALRLWPTAPGFAREALEDTVIGGRHPMRRGAWAVVFTPMLHRDPVWGGDVERFDPDRFTPERVRARPAHVYKPFGTGARVCLGRQFALHEATLVLAMLVHRYELEDHADYQLKVHERLTLMPTGFTLALAHRAHHADGPGAASAGAGRETSQNGAPEPADA</sequence>
<dbReference type="FunFam" id="1.10.630.10:FF:000040">
    <property type="entry name" value="Bifunctional cytochrome P450/NADPH--P450 reductase"/>
    <property type="match status" value="1"/>
</dbReference>
<dbReference type="InterPro" id="IPR001128">
    <property type="entry name" value="Cyt_P450"/>
</dbReference>
<dbReference type="PANTHER" id="PTHR24305:SF166">
    <property type="entry name" value="CYTOCHROME P450 12A4, MITOCHONDRIAL-RELATED"/>
    <property type="match status" value="1"/>
</dbReference>
<feature type="compositionally biased region" description="Low complexity" evidence="18">
    <location>
        <begin position="477"/>
        <end position="486"/>
    </location>
</feature>
<keyword evidence="13 17" id="KW-0560">Oxidoreductase</keyword>
<dbReference type="PRINTS" id="PR00385">
    <property type="entry name" value="P450"/>
</dbReference>
<evidence type="ECO:0000256" key="13">
    <source>
        <dbReference type="ARBA" id="ARBA00023002"/>
    </source>
</evidence>
<evidence type="ECO:0000256" key="4">
    <source>
        <dbReference type="ARBA" id="ARBA00010018"/>
    </source>
</evidence>
<comment type="cofactor">
    <cofactor evidence="2 16">
        <name>heme</name>
        <dbReference type="ChEBI" id="CHEBI:30413"/>
    </cofactor>
</comment>
<keyword evidence="20" id="KW-1185">Reference proteome</keyword>
<evidence type="ECO:0000256" key="16">
    <source>
        <dbReference type="PIRSR" id="PIRSR602401-1"/>
    </source>
</evidence>
<evidence type="ECO:0000256" key="1">
    <source>
        <dbReference type="ARBA" id="ARBA00001917"/>
    </source>
</evidence>
<keyword evidence="10 16" id="KW-0479">Metal-binding</keyword>
<dbReference type="SUPFAM" id="SSF48264">
    <property type="entry name" value="Cytochrome P450"/>
    <property type="match status" value="1"/>
</dbReference>
<feature type="region of interest" description="Disordered" evidence="18">
    <location>
        <begin position="475"/>
        <end position="500"/>
    </location>
</feature>
<keyword evidence="8" id="KW-0285">Flavoprotein</keyword>
<evidence type="ECO:0000256" key="14">
    <source>
        <dbReference type="ARBA" id="ARBA00023004"/>
    </source>
</evidence>
<dbReference type="GO" id="GO:0016705">
    <property type="term" value="F:oxidoreductase activity, acting on paired donors, with incorporation or reduction of molecular oxygen"/>
    <property type="evidence" value="ECO:0007669"/>
    <property type="project" value="InterPro"/>
</dbReference>
<dbReference type="GO" id="GO:0020037">
    <property type="term" value="F:heme binding"/>
    <property type="evidence" value="ECO:0007669"/>
    <property type="project" value="InterPro"/>
</dbReference>
<evidence type="ECO:0000256" key="12">
    <source>
        <dbReference type="ARBA" id="ARBA00022857"/>
    </source>
</evidence>
<dbReference type="InterPro" id="IPR017972">
    <property type="entry name" value="Cyt_P450_CS"/>
</dbReference>
<evidence type="ECO:0000256" key="7">
    <source>
        <dbReference type="ARBA" id="ARBA00022617"/>
    </source>
</evidence>
<dbReference type="PRINTS" id="PR00463">
    <property type="entry name" value="EP450I"/>
</dbReference>
<dbReference type="GO" id="GO:0005506">
    <property type="term" value="F:iron ion binding"/>
    <property type="evidence" value="ECO:0007669"/>
    <property type="project" value="InterPro"/>
</dbReference>
<gene>
    <name evidence="19" type="ORF">BLA24_02445</name>
</gene>
<comment type="caution">
    <text evidence="19">The sequence shown here is derived from an EMBL/GenBank/DDBJ whole genome shotgun (WGS) entry which is preliminary data.</text>
</comment>
<keyword evidence="7 16" id="KW-0349">Heme</keyword>
<dbReference type="InterPro" id="IPR036396">
    <property type="entry name" value="Cyt_P450_sf"/>
</dbReference>
<dbReference type="InterPro" id="IPR002401">
    <property type="entry name" value="Cyt_P450_E_grp-I"/>
</dbReference>
<evidence type="ECO:0000256" key="10">
    <source>
        <dbReference type="ARBA" id="ARBA00022723"/>
    </source>
</evidence>
<dbReference type="CDD" id="cd11068">
    <property type="entry name" value="CYP120A1"/>
    <property type="match status" value="1"/>
</dbReference>
<keyword evidence="14 16" id="KW-0408">Iron</keyword>
<comment type="similarity">
    <text evidence="5 17">Belongs to the cytochrome P450 family.</text>
</comment>
<evidence type="ECO:0000256" key="5">
    <source>
        <dbReference type="ARBA" id="ARBA00010617"/>
    </source>
</evidence>
<evidence type="ECO:0000256" key="3">
    <source>
        <dbReference type="ARBA" id="ARBA00001974"/>
    </source>
</evidence>
<evidence type="ECO:0000313" key="20">
    <source>
        <dbReference type="Proteomes" id="UP000222531"/>
    </source>
</evidence>
<dbReference type="GO" id="GO:0004497">
    <property type="term" value="F:monooxygenase activity"/>
    <property type="evidence" value="ECO:0007669"/>
    <property type="project" value="UniProtKB-KW"/>
</dbReference>
<keyword evidence="12" id="KW-0521">NADP</keyword>
<protein>
    <submittedName>
        <fullName evidence="19">Cytochrome P450</fullName>
    </submittedName>
</protein>
<name>A0A2G1XPQ1_STRCJ</name>
<organism evidence="19 20">
    <name type="scientific">Streptomyces cinnamoneus</name>
    <name type="common">Streptoverticillium cinnamoneum</name>
    <dbReference type="NCBI Taxonomy" id="53446"/>
    <lineage>
        <taxon>Bacteria</taxon>
        <taxon>Bacillati</taxon>
        <taxon>Actinomycetota</taxon>
        <taxon>Actinomycetes</taxon>
        <taxon>Kitasatosporales</taxon>
        <taxon>Streptomycetaceae</taxon>
        <taxon>Streptomyces</taxon>
        <taxon>Streptomyces cinnamoneus group</taxon>
    </lineage>
</organism>
<comment type="similarity">
    <text evidence="4">In the N-terminal section; belongs to the cytochrome P450 family.</text>
</comment>
<dbReference type="Proteomes" id="UP000222531">
    <property type="component" value="Unassembled WGS sequence"/>
</dbReference>
<feature type="binding site" description="axial binding residue" evidence="16">
    <location>
        <position position="420"/>
    </location>
    <ligand>
        <name>heme</name>
        <dbReference type="ChEBI" id="CHEBI:30413"/>
    </ligand>
    <ligandPart>
        <name>Fe</name>
        <dbReference type="ChEBI" id="CHEBI:18248"/>
    </ligandPart>
</feature>
<evidence type="ECO:0000256" key="17">
    <source>
        <dbReference type="RuleBase" id="RU000461"/>
    </source>
</evidence>
<evidence type="ECO:0000256" key="6">
    <source>
        <dbReference type="ARBA" id="ARBA00022448"/>
    </source>
</evidence>
<dbReference type="SMR" id="A0A2G1XPQ1"/>